<dbReference type="InParanoid" id="F6QG73"/>
<evidence type="ECO:0000256" key="1">
    <source>
        <dbReference type="SAM" id="Coils"/>
    </source>
</evidence>
<dbReference type="CDD" id="cd09567">
    <property type="entry name" value="SAM_kazrin_repeat2"/>
    <property type="match status" value="1"/>
</dbReference>
<dbReference type="SMART" id="SM00454">
    <property type="entry name" value="SAM"/>
    <property type="match status" value="3"/>
</dbReference>
<dbReference type="InterPro" id="IPR037614">
    <property type="entry name" value="Kazrin"/>
</dbReference>
<dbReference type="AlphaFoldDB" id="F6QG73"/>
<dbReference type="InterPro" id="IPR037615">
    <property type="entry name" value="Kazrin_SAM_rpt_2"/>
</dbReference>
<dbReference type="PANTHER" id="PTHR12776:SF1">
    <property type="entry name" value="KAZRIN"/>
    <property type="match status" value="1"/>
</dbReference>
<name>F6QG73_CIOIN</name>
<dbReference type="PANTHER" id="PTHR12776">
    <property type="entry name" value="KAZRIN-RELATED"/>
    <property type="match status" value="1"/>
</dbReference>
<dbReference type="CDD" id="cd09564">
    <property type="entry name" value="SAM_kazrin_repeat1"/>
    <property type="match status" value="1"/>
</dbReference>
<dbReference type="PROSITE" id="PS50105">
    <property type="entry name" value="SAM_DOMAIN"/>
    <property type="match status" value="2"/>
</dbReference>
<reference evidence="4" key="2">
    <citation type="submission" date="2025-08" db="UniProtKB">
        <authorList>
            <consortium name="Ensembl"/>
        </authorList>
    </citation>
    <scope>IDENTIFICATION</scope>
</reference>
<dbReference type="Gene3D" id="1.10.150.50">
    <property type="entry name" value="Transcription Factor, Ets-1"/>
    <property type="match status" value="3"/>
</dbReference>
<evidence type="ECO:0000313" key="5">
    <source>
        <dbReference type="Proteomes" id="UP000008144"/>
    </source>
</evidence>
<feature type="region of interest" description="Disordered" evidence="2">
    <location>
        <begin position="295"/>
        <end position="353"/>
    </location>
</feature>
<organism evidence="4 5">
    <name type="scientific">Ciona intestinalis</name>
    <name type="common">Transparent sea squirt</name>
    <name type="synonym">Ascidia intestinalis</name>
    <dbReference type="NCBI Taxonomy" id="7719"/>
    <lineage>
        <taxon>Eukaryota</taxon>
        <taxon>Metazoa</taxon>
        <taxon>Chordata</taxon>
        <taxon>Tunicata</taxon>
        <taxon>Ascidiacea</taxon>
        <taxon>Phlebobranchia</taxon>
        <taxon>Cionidae</taxon>
        <taxon>Ciona</taxon>
    </lineage>
</organism>
<dbReference type="Pfam" id="PF00536">
    <property type="entry name" value="SAM_1"/>
    <property type="match status" value="2"/>
</dbReference>
<keyword evidence="1" id="KW-0175">Coiled coil</keyword>
<protein>
    <recommendedName>
        <fullName evidence="3">SAM domain-containing protein</fullName>
    </recommendedName>
</protein>
<dbReference type="Ensembl" id="ENSCINT00000025521.2">
    <property type="protein sequence ID" value="ENSCINP00000025275.2"/>
    <property type="gene ID" value="ENSCING00000013860.2"/>
</dbReference>
<dbReference type="HOGENOM" id="CLU_010768_2_0_1"/>
<dbReference type="Proteomes" id="UP000008144">
    <property type="component" value="Unassembled WGS sequence"/>
</dbReference>
<dbReference type="STRING" id="7719.ENSCINP00000025275"/>
<dbReference type="Pfam" id="PF07647">
    <property type="entry name" value="SAM_2"/>
    <property type="match status" value="1"/>
</dbReference>
<evidence type="ECO:0000313" key="4">
    <source>
        <dbReference type="Ensembl" id="ENSCINP00000025275.2"/>
    </source>
</evidence>
<feature type="compositionally biased region" description="Polar residues" evidence="2">
    <location>
        <begin position="295"/>
        <end position="311"/>
    </location>
</feature>
<sequence length="665" mass="76245">MVDNNRRLANHIDGTIQSANQEVNTLRVELNVTNQKLLELSMIGSRPTRGTRYISRTRLTTDTMQLNKVVEENKSLNGSNRQLQKEIENLKQQVTNSENRNKESMLGNYCNKKQINVEDYVKKLIKKSSLALTSDRKRLKQEKTELLNQIQEMQNTIDDKEEQLRDFIREFELQIKENEEIMRESDDQRNRLTRERNDLSRRLQDQVEIVTSLRGEVVGNEKRLREMEAEVLIVSDLFCNFNIDVNFACYMPLAYCLNVLRYFCNLRTASSQLQGSKRRSFHISVEESYATHNKTLNISGGTEPNSASQLQDPLLIPASSPTSPRHYLQGQGSGGNSSSSEDVHADVVNGGSLGHSYTRRTKIVQNISGSLSRAFRRGKNRKSLDIAKIIFPDADVFLTSSQSNLFERSEEEKKETLTTNQNLPMHKWRADAVLVWLELVLHMGQYSKECAENIKSGKVLLGLSESELDKCLNIDNVLHRRKLWLAIEEFRNPAVTVANMSAAGQLDHWWVCEQWLRDVGLTQYASRFREHLIDGRTLHSLSRKDLERHLGMEKKSHQESAMRGIELLRMLAFNTQRLDERRQMCQTRDTDVLVWNNARLIQWAKSVDLKEYSSSLRDSGVHGALLVLDPTFTSDDMANALGIPVNKATVRRHLASEFEALVKPA</sequence>
<feature type="domain" description="SAM" evidence="3">
    <location>
        <begin position="428"/>
        <end position="493"/>
    </location>
</feature>
<proteinExistence type="predicted"/>
<dbReference type="InterPro" id="IPR037613">
    <property type="entry name" value="Kazrin_SAM_rpt_1"/>
</dbReference>
<dbReference type="FunCoup" id="F6QG73">
    <property type="interactions" value="10"/>
</dbReference>
<keyword evidence="5" id="KW-1185">Reference proteome</keyword>
<dbReference type="SUPFAM" id="SSF47769">
    <property type="entry name" value="SAM/Pointed domain"/>
    <property type="match status" value="3"/>
</dbReference>
<dbReference type="Pfam" id="PF25986">
    <property type="entry name" value="Kazrin"/>
    <property type="match status" value="1"/>
</dbReference>
<accession>F6QG73</accession>
<feature type="domain" description="SAM" evidence="3">
    <location>
        <begin position="514"/>
        <end position="571"/>
    </location>
</feature>
<dbReference type="InterPro" id="IPR001660">
    <property type="entry name" value="SAM"/>
</dbReference>
<reference evidence="5" key="1">
    <citation type="journal article" date="2002" name="Science">
        <title>The draft genome of Ciona intestinalis: insights into chordate and vertebrate origins.</title>
        <authorList>
            <person name="Dehal P."/>
            <person name="Satou Y."/>
            <person name="Campbell R.K."/>
            <person name="Chapman J."/>
            <person name="Degnan B."/>
            <person name="De Tomaso A."/>
            <person name="Davidson B."/>
            <person name="Di Gregorio A."/>
            <person name="Gelpke M."/>
            <person name="Goodstein D.M."/>
            <person name="Harafuji N."/>
            <person name="Hastings K.E."/>
            <person name="Ho I."/>
            <person name="Hotta K."/>
            <person name="Huang W."/>
            <person name="Kawashima T."/>
            <person name="Lemaire P."/>
            <person name="Martinez D."/>
            <person name="Meinertzhagen I.A."/>
            <person name="Necula S."/>
            <person name="Nonaka M."/>
            <person name="Putnam N."/>
            <person name="Rash S."/>
            <person name="Saiga H."/>
            <person name="Satake M."/>
            <person name="Terry A."/>
            <person name="Yamada L."/>
            <person name="Wang H.G."/>
            <person name="Awazu S."/>
            <person name="Azumi K."/>
            <person name="Boore J."/>
            <person name="Branno M."/>
            <person name="Chin-Bow S."/>
            <person name="DeSantis R."/>
            <person name="Doyle S."/>
            <person name="Francino P."/>
            <person name="Keys D.N."/>
            <person name="Haga S."/>
            <person name="Hayashi H."/>
            <person name="Hino K."/>
            <person name="Imai K.S."/>
            <person name="Inaba K."/>
            <person name="Kano S."/>
            <person name="Kobayashi K."/>
            <person name="Kobayashi M."/>
            <person name="Lee B.I."/>
            <person name="Makabe K.W."/>
            <person name="Manohar C."/>
            <person name="Matassi G."/>
            <person name="Medina M."/>
            <person name="Mochizuki Y."/>
            <person name="Mount S."/>
            <person name="Morishita T."/>
            <person name="Miura S."/>
            <person name="Nakayama A."/>
            <person name="Nishizaka S."/>
            <person name="Nomoto H."/>
            <person name="Ohta F."/>
            <person name="Oishi K."/>
            <person name="Rigoutsos I."/>
            <person name="Sano M."/>
            <person name="Sasaki A."/>
            <person name="Sasakura Y."/>
            <person name="Shoguchi E."/>
            <person name="Shin-i T."/>
            <person name="Spagnuolo A."/>
            <person name="Stainier D."/>
            <person name="Suzuki M.M."/>
            <person name="Tassy O."/>
            <person name="Takatori N."/>
            <person name="Tokuoka M."/>
            <person name="Yagi K."/>
            <person name="Yoshizaki F."/>
            <person name="Wada S."/>
            <person name="Zhang C."/>
            <person name="Hyatt P.D."/>
            <person name="Larimer F."/>
            <person name="Detter C."/>
            <person name="Doggett N."/>
            <person name="Glavina T."/>
            <person name="Hawkins T."/>
            <person name="Richardson P."/>
            <person name="Lucas S."/>
            <person name="Kohara Y."/>
            <person name="Levine M."/>
            <person name="Satoh N."/>
            <person name="Rokhsar D.S."/>
        </authorList>
    </citation>
    <scope>NUCLEOTIDE SEQUENCE [LARGE SCALE GENOMIC DNA]</scope>
</reference>
<evidence type="ECO:0000256" key="2">
    <source>
        <dbReference type="SAM" id="MobiDB-lite"/>
    </source>
</evidence>
<dbReference type="InterPro" id="IPR059089">
    <property type="entry name" value="Kazrin_N"/>
</dbReference>
<feature type="coiled-coil region" evidence="1">
    <location>
        <begin position="66"/>
        <end position="100"/>
    </location>
</feature>
<dbReference type="OMA" id="RVQCEHQ"/>
<evidence type="ECO:0000259" key="3">
    <source>
        <dbReference type="PROSITE" id="PS50105"/>
    </source>
</evidence>
<feature type="coiled-coil region" evidence="1">
    <location>
        <begin position="136"/>
        <end position="230"/>
    </location>
</feature>
<reference evidence="4" key="3">
    <citation type="submission" date="2025-09" db="UniProtKB">
        <authorList>
            <consortium name="Ensembl"/>
        </authorList>
    </citation>
    <scope>IDENTIFICATION</scope>
</reference>
<dbReference type="InterPro" id="IPR013761">
    <property type="entry name" value="SAM/pointed_sf"/>
</dbReference>
<dbReference type="GeneTree" id="ENSGT00940000154570"/>